<dbReference type="InterPro" id="IPR051906">
    <property type="entry name" value="TolC-like"/>
</dbReference>
<dbReference type="PANTHER" id="PTHR30026:SF20">
    <property type="entry name" value="OUTER MEMBRANE PROTEIN TOLC"/>
    <property type="match status" value="1"/>
</dbReference>
<evidence type="ECO:0000313" key="9">
    <source>
        <dbReference type="Proteomes" id="UP000739180"/>
    </source>
</evidence>
<feature type="chain" id="PRO_5045896178" evidence="7">
    <location>
        <begin position="30"/>
        <end position="544"/>
    </location>
</feature>
<keyword evidence="4" id="KW-0472">Membrane</keyword>
<sequence length="544" mass="60185">MQVFNTITISSKQAPRRAVSGLAMAVALAAGLVASGCAVNPQPLDRDQIHEAIEQDQAMMDAMADPISGPLTLDQALARALKYNLDNRVKLMEEALSERGFELAKMDMLPVLAARAGYNSRSNVNASSSESVLTGTQSLEPSTSVDDDRHYADLELSWNVLDFGVSYLKAKQEADRYLIAADARRNVMAKLLQETRTAYWRAAVTQHLLERIDGLLDETGAELKRMNEIQQRRLRAPMDVLQEKRQLLAVMRSLRSFRRTVDAAQIELAALINQPPGVHIELADVDNLPELPELPVEDLDTLEQVALAHSSDYTGQIYNARIAQREARKSLLRLLPGLEFSYGGHYDSNSYLYNDTWAEAGVRVSWNLLRLFALGDIRAQNEARGNLVEARRLAANMATVARVNLGWQQYRNALNDLTLSNEFLTIDEQIADYSGQARSSNAMSGTQTLMNEARALNSVLTNSLDYVKAQDAYGGFLFSLGFNPVPENYQSYDVQALSNRINAAFAEWTRGPLPIEAGSPWFTENVAGSNQPLASADDREAAAQ</sequence>
<evidence type="ECO:0000313" key="8">
    <source>
        <dbReference type="EMBL" id="TMW13762.1"/>
    </source>
</evidence>
<keyword evidence="2" id="KW-1134">Transmembrane beta strand</keyword>
<protein>
    <submittedName>
        <fullName evidence="8">TolC family protein</fullName>
    </submittedName>
</protein>
<evidence type="ECO:0000256" key="2">
    <source>
        <dbReference type="ARBA" id="ARBA00022452"/>
    </source>
</evidence>
<organism evidence="8 9">
    <name type="scientific">Alloalcanivorax gelatiniphagus</name>
    <dbReference type="NCBI Taxonomy" id="1194167"/>
    <lineage>
        <taxon>Bacteria</taxon>
        <taxon>Pseudomonadati</taxon>
        <taxon>Pseudomonadota</taxon>
        <taxon>Gammaproteobacteria</taxon>
        <taxon>Oceanospirillales</taxon>
        <taxon>Alcanivoracaceae</taxon>
        <taxon>Alloalcanivorax</taxon>
    </lineage>
</organism>
<evidence type="ECO:0000256" key="6">
    <source>
        <dbReference type="SAM" id="MobiDB-lite"/>
    </source>
</evidence>
<evidence type="ECO:0000256" key="5">
    <source>
        <dbReference type="ARBA" id="ARBA00023237"/>
    </source>
</evidence>
<dbReference type="PANTHER" id="PTHR30026">
    <property type="entry name" value="OUTER MEMBRANE PROTEIN TOLC"/>
    <property type="match status" value="1"/>
</dbReference>
<name>A0ABY2XMY3_9GAMM</name>
<comment type="caution">
    <text evidence="8">The sequence shown here is derived from an EMBL/GenBank/DDBJ whole genome shotgun (WGS) entry which is preliminary data.</text>
</comment>
<feature type="signal peptide" evidence="7">
    <location>
        <begin position="1"/>
        <end position="29"/>
    </location>
</feature>
<evidence type="ECO:0000256" key="4">
    <source>
        <dbReference type="ARBA" id="ARBA00023136"/>
    </source>
</evidence>
<evidence type="ECO:0000256" key="1">
    <source>
        <dbReference type="ARBA" id="ARBA00004442"/>
    </source>
</evidence>
<proteinExistence type="predicted"/>
<dbReference type="EMBL" id="VCQT01000022">
    <property type="protein sequence ID" value="TMW13762.1"/>
    <property type="molecule type" value="Genomic_DNA"/>
</dbReference>
<accession>A0ABY2XMY3</accession>
<keyword evidence="3" id="KW-0812">Transmembrane</keyword>
<keyword evidence="7" id="KW-0732">Signal</keyword>
<feature type="compositionally biased region" description="Polar residues" evidence="6">
    <location>
        <begin position="132"/>
        <end position="144"/>
    </location>
</feature>
<evidence type="ECO:0000256" key="3">
    <source>
        <dbReference type="ARBA" id="ARBA00022692"/>
    </source>
</evidence>
<keyword evidence="9" id="KW-1185">Reference proteome</keyword>
<keyword evidence="5" id="KW-0998">Cell outer membrane</keyword>
<evidence type="ECO:0000256" key="7">
    <source>
        <dbReference type="SAM" id="SignalP"/>
    </source>
</evidence>
<dbReference type="SUPFAM" id="SSF56954">
    <property type="entry name" value="Outer membrane efflux proteins (OEP)"/>
    <property type="match status" value="1"/>
</dbReference>
<gene>
    <name evidence="8" type="ORF">FGS76_06445</name>
</gene>
<dbReference type="RefSeq" id="WP_138771802.1">
    <property type="nucleotide sequence ID" value="NZ_JBHSSX010000020.1"/>
</dbReference>
<dbReference type="Gene3D" id="1.20.1600.10">
    <property type="entry name" value="Outer membrane efflux proteins (OEP)"/>
    <property type="match status" value="1"/>
</dbReference>
<feature type="compositionally biased region" description="Low complexity" evidence="6">
    <location>
        <begin position="122"/>
        <end position="131"/>
    </location>
</feature>
<feature type="region of interest" description="Disordered" evidence="6">
    <location>
        <begin position="122"/>
        <end position="145"/>
    </location>
</feature>
<dbReference type="Proteomes" id="UP000739180">
    <property type="component" value="Unassembled WGS sequence"/>
</dbReference>
<comment type="subcellular location">
    <subcellularLocation>
        <location evidence="1">Cell outer membrane</location>
    </subcellularLocation>
</comment>
<reference evidence="8 9" key="1">
    <citation type="submission" date="2019-05" db="EMBL/GenBank/DDBJ databases">
        <title>Genome of Alcanivorax gelatiniphagus, an oil degrading marine bacteria.</title>
        <authorList>
            <person name="Kwon K.K."/>
        </authorList>
    </citation>
    <scope>NUCLEOTIDE SEQUENCE [LARGE SCALE GENOMIC DNA]</scope>
    <source>
        <strain evidence="8 9">MEBiC 08158</strain>
    </source>
</reference>